<evidence type="ECO:0000313" key="5">
    <source>
        <dbReference type="Proteomes" id="UP000297295"/>
    </source>
</evidence>
<organism evidence="4 5">
    <name type="scientific">Methanolobus halotolerans</name>
    <dbReference type="NCBI Taxonomy" id="2052935"/>
    <lineage>
        <taxon>Archaea</taxon>
        <taxon>Methanobacteriati</taxon>
        <taxon>Methanobacteriota</taxon>
        <taxon>Stenosarchaea group</taxon>
        <taxon>Methanomicrobia</taxon>
        <taxon>Methanosarcinales</taxon>
        <taxon>Methanosarcinaceae</taxon>
        <taxon>Methanolobus</taxon>
    </lineage>
</organism>
<feature type="domain" description="GLUG" evidence="3">
    <location>
        <begin position="522"/>
        <end position="547"/>
    </location>
</feature>
<keyword evidence="2" id="KW-1133">Transmembrane helix</keyword>
<dbReference type="InterPro" id="IPR011493">
    <property type="entry name" value="GLUG"/>
</dbReference>
<keyword evidence="2" id="KW-0812">Transmembrane</keyword>
<feature type="domain" description="GLUG" evidence="3">
    <location>
        <begin position="577"/>
        <end position="599"/>
    </location>
</feature>
<dbReference type="EMBL" id="PGGK01000005">
    <property type="protein sequence ID" value="TGC09423.1"/>
    <property type="molecule type" value="Genomic_DNA"/>
</dbReference>
<feature type="domain" description="GLUG" evidence="3">
    <location>
        <begin position="899"/>
        <end position="921"/>
    </location>
</feature>
<dbReference type="InterPro" id="IPR026453">
    <property type="entry name" value="PGF_pre_PGF"/>
</dbReference>
<evidence type="ECO:0000256" key="1">
    <source>
        <dbReference type="SAM" id="MobiDB-lite"/>
    </source>
</evidence>
<reference evidence="4 5" key="1">
    <citation type="submission" date="2017-11" db="EMBL/GenBank/DDBJ databases">
        <title>Isolation and Characterization of Methanogenic Archaea from Saline Meromictic Lake at Siberia.</title>
        <authorList>
            <person name="Shen Y."/>
            <person name="Huang H.-H."/>
            <person name="Lai M.-C."/>
            <person name="Chen S.-C."/>
        </authorList>
    </citation>
    <scope>NUCLEOTIDE SEQUENCE [LARGE SCALE GENOMIC DNA]</scope>
    <source>
        <strain evidence="4 5">SY-01</strain>
    </source>
</reference>
<evidence type="ECO:0000259" key="3">
    <source>
        <dbReference type="Pfam" id="PF07581"/>
    </source>
</evidence>
<feature type="domain" description="GLUG" evidence="3">
    <location>
        <begin position="195"/>
        <end position="218"/>
    </location>
</feature>
<feature type="domain" description="GLUG" evidence="3">
    <location>
        <begin position="602"/>
        <end position="625"/>
    </location>
</feature>
<dbReference type="OrthoDB" id="103676at2157"/>
<gene>
    <name evidence="4" type="ORF">CUN85_06230</name>
</gene>
<comment type="caution">
    <text evidence="4">The sequence shown here is derived from an EMBL/GenBank/DDBJ whole genome shotgun (WGS) entry which is preliminary data.</text>
</comment>
<feature type="region of interest" description="Disordered" evidence="1">
    <location>
        <begin position="1007"/>
        <end position="1030"/>
    </location>
</feature>
<protein>
    <recommendedName>
        <fullName evidence="3">GLUG domain-containing protein</fullName>
    </recommendedName>
</protein>
<evidence type="ECO:0000256" key="2">
    <source>
        <dbReference type="SAM" id="Phobius"/>
    </source>
</evidence>
<keyword evidence="2" id="KW-0472">Membrane</keyword>
<name>A0A4E0PXI5_9EURY</name>
<sequence>MWLNTNQFINKKPLYVSYVKYSLILFSLTLLISTASAVPTFIEISTPEELQNMTQYLNRDYVLTQDIDMTGFGNFEPIGNGSSPFTGSLDGQNYTITGLYINRPDTSEPVGMFGGTNNALIKNIGLENVNISGNAPVGGLIGEKWWGAIENSYSTGYITGEQYVGGLVGEQWGSGDSTIENSYSTCDVTGRFDIGSHVGGLVGFNGKTIKNSYATGDVKSNGNGVGGLIGTNGGTIENSYSTGAVTGESDIGGLIGKNQSGGTINNSYWDIETSGLTNSAGGESKTTSEMKNLGTYVGWDFTNTWKIHPSVNDGYPYLVSLFDSYEIFEGGDGSSDNPYQISNVIQLQAMTIDLYSNYTLVNDIDASETENWNSESGIFKGFQPIGNNSVKFTGTFDGQNNTITGLFINRTMLGVGLFGYTDTGATIKNVELVDVNITGENYVGGLVGFNNVGIITDSHSTGEVTGENYVGGLVGTIEGDGKVENSYSTCKVTGDEFVSGLVGFNSFSGIITNSYSTGEVSGNDRVGGLVGHNIGNIVNSYSTGNVNGTNWVGGLVGNTQGFITDSYSIGEVTGISDVGGLVATNTGTIENSYSTAKVTGDSEVGGLVGSNAGGTIDNSYSVGDVEGNTDVGGLVGTNTGTITESYWDSETSSQSESAGGVARTTSQMKQQSTFIDWDFTHKWEIHCAVNNGYPYLQNLITSYPIFENGDGSENNPYEVSTICQLQAMNFDLSAHYILINDIDISDTKNWNGGEGWEPIGDLSNKFNGTFDGQNYTITGLFINRPTEDNIGLFGRTDAGATIKNVGLVDINITGRVHVGGLVGYSNGGTIIDSYSMGDVTGNTIAGGLVGRNKGTIENSYSTGDVIGFLHIGGLVGINAMGGTITDSYSMGDVTSYIERAGGLVGYNEGTIMDSYSTGAVTGESNIGGLIGWNNGGTISNSYWDIETSGLTNSAGGESKTTSEMKNQTTYNDWDFINKWNIHPAVNDGYPYLQSLYDSYTIVEDDDVAQPSRSSRQQNIADSKSPSENIDTLFSNRQNVGVGSKVEYHVTADDIPVTLISFDSNTNEGIVENRINLLNNVPEGTPSQTAPVYKFMEINVGRTGTIGSHNADNIFIYFKVDKKWVEENTIIPESIRMERLNNGVWERLPTEQLDEDEEFFYFLAQTSGFSIFSIAGDERTVTEETNIVASFEEQPIDNVEDENKSNLYMIVGILIVAIMAIGFVIYKRKVQD</sequence>
<feature type="domain" description="GLUG" evidence="3">
    <location>
        <begin position="466"/>
        <end position="493"/>
    </location>
</feature>
<keyword evidence="5" id="KW-1185">Reference proteome</keyword>
<proteinExistence type="predicted"/>
<dbReference type="Proteomes" id="UP000297295">
    <property type="component" value="Unassembled WGS sequence"/>
</dbReference>
<dbReference type="Pfam" id="PF07581">
    <property type="entry name" value="Glug"/>
    <property type="match status" value="7"/>
</dbReference>
<feature type="compositionally biased region" description="Polar residues" evidence="1">
    <location>
        <begin position="1010"/>
        <end position="1030"/>
    </location>
</feature>
<feature type="domain" description="GLUG" evidence="3">
    <location>
        <begin position="841"/>
        <end position="866"/>
    </location>
</feature>
<dbReference type="NCBIfam" id="TIGR04213">
    <property type="entry name" value="PGF_pre_PGF"/>
    <property type="match status" value="1"/>
</dbReference>
<accession>A0A4E0PXI5</accession>
<evidence type="ECO:0000313" key="4">
    <source>
        <dbReference type="EMBL" id="TGC09423.1"/>
    </source>
</evidence>
<feature type="transmembrane region" description="Helical" evidence="2">
    <location>
        <begin position="1206"/>
        <end position="1225"/>
    </location>
</feature>
<dbReference type="AlphaFoldDB" id="A0A4E0PXI5"/>
<dbReference type="RefSeq" id="WP_135389462.1">
    <property type="nucleotide sequence ID" value="NZ_PGGK01000005.1"/>
</dbReference>
<dbReference type="Gene3D" id="2.160.20.110">
    <property type="match status" value="3"/>
</dbReference>